<keyword evidence="3" id="KW-1185">Reference proteome</keyword>
<feature type="region of interest" description="Disordered" evidence="1">
    <location>
        <begin position="273"/>
        <end position="303"/>
    </location>
</feature>
<feature type="region of interest" description="Disordered" evidence="1">
    <location>
        <begin position="21"/>
        <end position="117"/>
    </location>
</feature>
<gene>
    <name evidence="2" type="ORF">EWM64_g3591</name>
</gene>
<evidence type="ECO:0000256" key="1">
    <source>
        <dbReference type="SAM" id="MobiDB-lite"/>
    </source>
</evidence>
<feature type="compositionally biased region" description="Basic and acidic residues" evidence="1">
    <location>
        <begin position="355"/>
        <end position="368"/>
    </location>
</feature>
<comment type="caution">
    <text evidence="2">The sequence shown here is derived from an EMBL/GenBank/DDBJ whole genome shotgun (WGS) entry which is preliminary data.</text>
</comment>
<name>A0A4Z0A292_9AGAM</name>
<feature type="region of interest" description="Disordered" evidence="1">
    <location>
        <begin position="353"/>
        <end position="380"/>
    </location>
</feature>
<feature type="region of interest" description="Disordered" evidence="1">
    <location>
        <begin position="209"/>
        <end position="234"/>
    </location>
</feature>
<feature type="compositionally biased region" description="Low complexity" evidence="1">
    <location>
        <begin position="281"/>
        <end position="293"/>
    </location>
</feature>
<evidence type="ECO:0000313" key="2">
    <source>
        <dbReference type="EMBL" id="TFY80417.1"/>
    </source>
</evidence>
<organism evidence="2 3">
    <name type="scientific">Hericium alpestre</name>
    <dbReference type="NCBI Taxonomy" id="135208"/>
    <lineage>
        <taxon>Eukaryota</taxon>
        <taxon>Fungi</taxon>
        <taxon>Dikarya</taxon>
        <taxon>Basidiomycota</taxon>
        <taxon>Agaricomycotina</taxon>
        <taxon>Agaricomycetes</taxon>
        <taxon>Russulales</taxon>
        <taxon>Hericiaceae</taxon>
        <taxon>Hericium</taxon>
    </lineage>
</organism>
<reference evidence="2 3" key="1">
    <citation type="submission" date="2019-02" db="EMBL/GenBank/DDBJ databases">
        <title>Genome sequencing of the rare red list fungi Hericium alpestre (H. flagellum).</title>
        <authorList>
            <person name="Buettner E."/>
            <person name="Kellner H."/>
        </authorList>
    </citation>
    <scope>NUCLEOTIDE SEQUENCE [LARGE SCALE GENOMIC DNA]</scope>
    <source>
        <strain evidence="2 3">DSM 108284</strain>
    </source>
</reference>
<feature type="region of interest" description="Disordered" evidence="1">
    <location>
        <begin position="315"/>
        <end position="337"/>
    </location>
</feature>
<dbReference type="EMBL" id="SFCI01000342">
    <property type="protein sequence ID" value="TFY80417.1"/>
    <property type="molecule type" value="Genomic_DNA"/>
</dbReference>
<feature type="compositionally biased region" description="Low complexity" evidence="1">
    <location>
        <begin position="214"/>
        <end position="225"/>
    </location>
</feature>
<feature type="compositionally biased region" description="Pro residues" evidence="1">
    <location>
        <begin position="28"/>
        <end position="38"/>
    </location>
</feature>
<proteinExistence type="predicted"/>
<dbReference type="OrthoDB" id="3250108at2759"/>
<evidence type="ECO:0000313" key="3">
    <source>
        <dbReference type="Proteomes" id="UP000298061"/>
    </source>
</evidence>
<dbReference type="Proteomes" id="UP000298061">
    <property type="component" value="Unassembled WGS sequence"/>
</dbReference>
<dbReference type="AlphaFoldDB" id="A0A4Z0A292"/>
<accession>A0A4Z0A292</accession>
<protein>
    <submittedName>
        <fullName evidence="2">Uncharacterized protein</fullName>
    </submittedName>
</protein>
<feature type="compositionally biased region" description="Polar residues" evidence="1">
    <location>
        <begin position="318"/>
        <end position="331"/>
    </location>
</feature>
<sequence length="398" mass="43382">MEFATSPLPEICLSAGSDLVPEISISPAPEPEPVPEPFSPFSAQFDSSTDGEEGDGYRATLLTPPPTVSPRFHRQPSPLRPPETTAKGLEQERFQALLAATRERNASGTGKKGPDLRKEIALKVHKGKQMERRAVFLSKLQAPPSPSATMLPKTPPESPAVFHYSLPSPGLVSPLALYEQMGYQYVADGMSWPPADPWVEQVDFRVPQDKCRKSPSTPTRPTTPSLGAHKRPPTLDQITARLTAQKQAAKDENGPRRAPLPAFLRKQEVLRPSNGVSTTRPGLKAPPAALNLPPVSPRSPLTPDLEIKTTFVPRSATKKSPTELNESNLSSLDPRGRKGHAMVSMLKRRMLSADGSEHGTNGHEEMDKKAKRHSAPAEMVKRERCGFRHPVLAMPGGF</sequence>